<name>A0A6J1AJY4_9ROSI</name>
<dbReference type="GO" id="GO:0071916">
    <property type="term" value="F:dipeptide transmembrane transporter activity"/>
    <property type="evidence" value="ECO:0007669"/>
    <property type="project" value="InterPro"/>
</dbReference>
<keyword evidence="5 8" id="KW-0812">Transmembrane</keyword>
<feature type="transmembrane region" description="Helical" evidence="8">
    <location>
        <begin position="140"/>
        <end position="162"/>
    </location>
</feature>
<evidence type="ECO:0000313" key="9">
    <source>
        <dbReference type="Proteomes" id="UP000504621"/>
    </source>
</evidence>
<feature type="transmembrane region" description="Helical" evidence="8">
    <location>
        <begin position="113"/>
        <end position="133"/>
    </location>
</feature>
<keyword evidence="3" id="KW-0813">Transport</keyword>
<feature type="transmembrane region" description="Helical" evidence="8">
    <location>
        <begin position="443"/>
        <end position="463"/>
    </location>
</feature>
<evidence type="ECO:0000256" key="6">
    <source>
        <dbReference type="ARBA" id="ARBA00022989"/>
    </source>
</evidence>
<organism evidence="9 10">
    <name type="scientific">Herrania umbratica</name>
    <dbReference type="NCBI Taxonomy" id="108875"/>
    <lineage>
        <taxon>Eukaryota</taxon>
        <taxon>Viridiplantae</taxon>
        <taxon>Streptophyta</taxon>
        <taxon>Embryophyta</taxon>
        <taxon>Tracheophyta</taxon>
        <taxon>Spermatophyta</taxon>
        <taxon>Magnoliopsida</taxon>
        <taxon>eudicotyledons</taxon>
        <taxon>Gunneridae</taxon>
        <taxon>Pentapetalae</taxon>
        <taxon>rosids</taxon>
        <taxon>malvids</taxon>
        <taxon>Malvales</taxon>
        <taxon>Malvaceae</taxon>
        <taxon>Byttnerioideae</taxon>
        <taxon>Herrania</taxon>
    </lineage>
</organism>
<evidence type="ECO:0000256" key="4">
    <source>
        <dbReference type="ARBA" id="ARBA00022553"/>
    </source>
</evidence>
<dbReference type="GO" id="GO:0042937">
    <property type="term" value="F:tripeptide transmembrane transporter activity"/>
    <property type="evidence" value="ECO:0007669"/>
    <property type="project" value="InterPro"/>
</dbReference>
<dbReference type="Proteomes" id="UP000504621">
    <property type="component" value="Unplaced"/>
</dbReference>
<comment type="subcellular location">
    <subcellularLocation>
        <location evidence="1">Membrane</location>
        <topology evidence="1">Multi-pass membrane protein</topology>
    </subcellularLocation>
</comment>
<evidence type="ECO:0000256" key="3">
    <source>
        <dbReference type="ARBA" id="ARBA00022448"/>
    </source>
</evidence>
<feature type="transmembrane region" description="Helical" evidence="8">
    <location>
        <begin position="83"/>
        <end position="107"/>
    </location>
</feature>
<evidence type="ECO:0000256" key="8">
    <source>
        <dbReference type="SAM" id="Phobius"/>
    </source>
</evidence>
<dbReference type="CDD" id="cd17417">
    <property type="entry name" value="MFS_NPF5"/>
    <property type="match status" value="1"/>
</dbReference>
<dbReference type="GO" id="GO:0009705">
    <property type="term" value="C:plant-type vacuole membrane"/>
    <property type="evidence" value="ECO:0007669"/>
    <property type="project" value="UniProtKB-ARBA"/>
</dbReference>
<dbReference type="PROSITE" id="PS01022">
    <property type="entry name" value="PTR2_1"/>
    <property type="match status" value="1"/>
</dbReference>
<dbReference type="FunFam" id="1.20.1250.20:FF:000147">
    <property type="entry name" value="Protein NRT1/ PTR family 5.10"/>
    <property type="match status" value="1"/>
</dbReference>
<keyword evidence="7 8" id="KW-0472">Membrane</keyword>
<feature type="transmembrane region" description="Helical" evidence="8">
    <location>
        <begin position="571"/>
        <end position="590"/>
    </location>
</feature>
<evidence type="ECO:0000256" key="5">
    <source>
        <dbReference type="ARBA" id="ARBA00022692"/>
    </source>
</evidence>
<accession>A0A6J1AJY4</accession>
<feature type="transmembrane region" description="Helical" evidence="8">
    <location>
        <begin position="182"/>
        <end position="203"/>
    </location>
</feature>
<keyword evidence="9" id="KW-1185">Reference proteome</keyword>
<feature type="transmembrane region" description="Helical" evidence="8">
    <location>
        <begin position="400"/>
        <end position="422"/>
    </location>
</feature>
<dbReference type="RefSeq" id="XP_021287507.1">
    <property type="nucleotide sequence ID" value="XM_021431832.1"/>
</dbReference>
<comment type="similarity">
    <text evidence="2">Belongs to the major facilitator superfamily. Proton-dependent oligopeptide transporter (POT/PTR) (TC 2.A.17) family.</text>
</comment>
<evidence type="ECO:0000256" key="2">
    <source>
        <dbReference type="ARBA" id="ARBA00005982"/>
    </source>
</evidence>
<dbReference type="InterPro" id="IPR018456">
    <property type="entry name" value="PTR2_symporter_CS"/>
</dbReference>
<dbReference type="GO" id="GO:0080054">
    <property type="term" value="F:low-affinity nitrate transmembrane transporter activity"/>
    <property type="evidence" value="ECO:0007669"/>
    <property type="project" value="UniProtKB-ARBA"/>
</dbReference>
<reference evidence="10" key="1">
    <citation type="submission" date="2025-08" db="UniProtKB">
        <authorList>
            <consortium name="RefSeq"/>
        </authorList>
    </citation>
    <scope>IDENTIFICATION</scope>
    <source>
        <tissue evidence="10">Leaf</tissue>
    </source>
</reference>
<dbReference type="Gene3D" id="1.20.1250.20">
    <property type="entry name" value="MFS general substrate transporter like domains"/>
    <property type="match status" value="1"/>
</dbReference>
<feature type="transmembrane region" description="Helical" evidence="8">
    <location>
        <begin position="224"/>
        <end position="247"/>
    </location>
</feature>
<dbReference type="GeneID" id="110418986"/>
<dbReference type="Pfam" id="PF00854">
    <property type="entry name" value="PTR2"/>
    <property type="match status" value="1"/>
</dbReference>
<feature type="transmembrane region" description="Helical" evidence="8">
    <location>
        <begin position="361"/>
        <end position="380"/>
    </location>
</feature>
<feature type="transmembrane region" description="Helical" evidence="8">
    <location>
        <begin position="495"/>
        <end position="514"/>
    </location>
</feature>
<keyword evidence="6 8" id="KW-1133">Transmembrane helix</keyword>
<dbReference type="OrthoDB" id="8904098at2759"/>
<dbReference type="InterPro" id="IPR044739">
    <property type="entry name" value="NRT1/PTR"/>
</dbReference>
<dbReference type="AlphaFoldDB" id="A0A6J1AJY4"/>
<evidence type="ECO:0000256" key="1">
    <source>
        <dbReference type="ARBA" id="ARBA00004141"/>
    </source>
</evidence>
<keyword evidence="4" id="KW-0597">Phosphoprotein</keyword>
<dbReference type="InterPro" id="IPR036259">
    <property type="entry name" value="MFS_trans_sf"/>
</dbReference>
<evidence type="ECO:0000256" key="7">
    <source>
        <dbReference type="ARBA" id="ARBA00023136"/>
    </source>
</evidence>
<protein>
    <submittedName>
        <fullName evidence="10">Protein NRT1/ PTR FAMILY 5.10-like</fullName>
    </submittedName>
</protein>
<dbReference type="InterPro" id="IPR000109">
    <property type="entry name" value="POT_fam"/>
</dbReference>
<dbReference type="SUPFAM" id="SSF103473">
    <property type="entry name" value="MFS general substrate transporter"/>
    <property type="match status" value="1"/>
</dbReference>
<evidence type="ECO:0000313" key="10">
    <source>
        <dbReference type="RefSeq" id="XP_021287507.1"/>
    </source>
</evidence>
<feature type="transmembrane region" description="Helical" evidence="8">
    <location>
        <begin position="253"/>
        <end position="274"/>
    </location>
</feature>
<sequence length="608" mass="66431">MIKLYKAWSLAGGVACANKPKMANSNLPGGQSPVDAGIPLLQYSSSSVVTGCVDYNGSPVFRSNSGGWKSASFIIAVEVAERFAYYGIANNLITYLTGPLGLSMAVAAENVNAWSGVGSLLPLLGAFVADSFLGRYRTILLSSAIYILGLGLLTLSAMLPSLSTSGCLNINSNTLCSTQNQVVLFFFALYLVAVGQGGHKPCVQAFGADQFDKQDPEESKARSSFFNWWFFGLSAGFLIMIPALFYIQDNLNWVLGFGIPCISMLVALVIFLLGTKTYRYSDKRDEKSPFMRIGRVFVLAAKNWQATSSAMGDEEEEASGTLLHQSSKQFKFLNKALIATDGSKDYGNVCSIGDVEEAKAVLRLVPIWAASLVYAIVFAQSPTFFTKQGETMDRTITPNFSIPAASLQCFSSLGIVLSVPIYDRIFVPLARALTRNPAGITMLQRIGTGILLSAISMVISALVEMQRLKTAREYGLVDKPKAMVPMSVWWLVPQYALLGVSDVFTMVGLQEFFYDQVPDELRSVGLSLYLGIFGVGSFLSSLLVSTIEKATGGNGRDSWFADNLNRAHLDYFYWLLAGLSAVQLAAYLYFAKCYIYNRTSTLRWRLER</sequence>
<feature type="transmembrane region" description="Helical" evidence="8">
    <location>
        <begin position="526"/>
        <end position="547"/>
    </location>
</feature>
<gene>
    <name evidence="10" type="primary">LOC110418986</name>
</gene>
<dbReference type="PANTHER" id="PTHR11654">
    <property type="entry name" value="OLIGOPEPTIDE TRANSPORTER-RELATED"/>
    <property type="match status" value="1"/>
</dbReference>
<proteinExistence type="inferred from homology"/>